<name>A0A1X0QWK4_RHIZD</name>
<protein>
    <submittedName>
        <fullName evidence="1">Uncharacterized protein</fullName>
    </submittedName>
</protein>
<dbReference type="OrthoDB" id="2284111at2759"/>
<sequence length="158" mass="17836">MWSNQKKNNKCLLSPRQIANKAYTLAIKKLDRDDKRRRPQYTVRERLLLSNTMAKAEDILNKKAQTKSAILLPAKCEEDTLPPVSKQCKSENIAVVQPNHHEQQPQISQDESKLLAVSMVAIAAAVVYSSIQQKDTFIQYSAPPAVIHHTNNTMTTII</sequence>
<dbReference type="Proteomes" id="UP000242414">
    <property type="component" value="Unassembled WGS sequence"/>
</dbReference>
<dbReference type="EMBL" id="KV921980">
    <property type="protein sequence ID" value="ORE04144.1"/>
    <property type="molecule type" value="Genomic_DNA"/>
</dbReference>
<evidence type="ECO:0000313" key="1">
    <source>
        <dbReference type="EMBL" id="ORE04144.1"/>
    </source>
</evidence>
<dbReference type="AlphaFoldDB" id="A0A1X0QWK4"/>
<dbReference type="VEuPathDB" id="FungiDB:BCV72DRAFT_20057"/>
<gene>
    <name evidence="1" type="ORF">BCV72DRAFT_20057</name>
</gene>
<reference evidence="1" key="1">
    <citation type="journal article" date="2016" name="Proc. Natl. Acad. Sci. U.S.A.">
        <title>Lipid metabolic changes in an early divergent fungus govern the establishment of a mutualistic symbiosis with endobacteria.</title>
        <authorList>
            <person name="Lastovetsky O.A."/>
            <person name="Gaspar M.L."/>
            <person name="Mondo S.J."/>
            <person name="LaButti K.M."/>
            <person name="Sandor L."/>
            <person name="Grigoriev I.V."/>
            <person name="Henry S.A."/>
            <person name="Pawlowska T.E."/>
        </authorList>
    </citation>
    <scope>NUCLEOTIDE SEQUENCE [LARGE SCALE GENOMIC DNA]</scope>
    <source>
        <strain evidence="1">ATCC 52814</strain>
    </source>
</reference>
<organism evidence="1">
    <name type="scientific">Rhizopus microsporus var. microsporus</name>
    <dbReference type="NCBI Taxonomy" id="86635"/>
    <lineage>
        <taxon>Eukaryota</taxon>
        <taxon>Fungi</taxon>
        <taxon>Fungi incertae sedis</taxon>
        <taxon>Mucoromycota</taxon>
        <taxon>Mucoromycotina</taxon>
        <taxon>Mucoromycetes</taxon>
        <taxon>Mucorales</taxon>
        <taxon>Mucorineae</taxon>
        <taxon>Rhizopodaceae</taxon>
        <taxon>Rhizopus</taxon>
    </lineage>
</organism>
<accession>A0A1X0QWK4</accession>
<proteinExistence type="predicted"/>